<feature type="chain" id="PRO_5032444792" description="Sialate O-acetylesterase domain-containing protein" evidence="2">
    <location>
        <begin position="28"/>
        <end position="532"/>
    </location>
</feature>
<dbReference type="SUPFAM" id="SSF52266">
    <property type="entry name" value="SGNH hydrolase"/>
    <property type="match status" value="1"/>
</dbReference>
<evidence type="ECO:0000313" key="5">
    <source>
        <dbReference type="Proteomes" id="UP000546464"/>
    </source>
</evidence>
<dbReference type="Gene3D" id="3.40.50.1110">
    <property type="entry name" value="SGNH hydrolase"/>
    <property type="match status" value="1"/>
</dbReference>
<dbReference type="AlphaFoldDB" id="A0A842HF75"/>
<feature type="domain" description="Sialate O-acetylesterase" evidence="3">
    <location>
        <begin position="312"/>
        <end position="406"/>
    </location>
</feature>
<sequence length="532" mass="57161">MKSPYRQFPRLGLPFLFALLALTQSLAASPPGQSASSGSRLTLPSLFASGMVLQRDHPIMLWGEAAGTGADTVTASLNGHRAQGQVRDGSWSLTLPALPAGGPYALDISCGEASQKLTDIYIGDVWVLAGQSNMSFSLRGATDLSLLDSLSGHGVIRAFQQDMAGSDTPLSDPVKGAWVTERGSNTSFWSAIGYAFARAVQVHTGVPIGLIHTAIPGTSISSWVPNDTFEHSPVFAPWRKQWQAILDNPEHEQARYEAVCAAWEKEAAAAAAKGKPAPPQSLTMRFGPRGPENPRRPCAFFNARVAPFTRLAIAGIIYYQGENEATPAFTSYYADALRSMITEWRQCWHASVPFVLIQLSGFGKEDAQATWPLIREAQSEVADSVPDVLLIPSIDLGDPADIHPTRKVALGLRAGELTLGRFYSYPGAPSAVPQATSATLDGDDIVIAFKHVSGSLGAANSPARYFEIQQQNGSWIPAKKVLVQGDKVRLSGSASAKPKAVRYLWVNWPADNADLLFDGDLPVPPFQIEIGR</sequence>
<keyword evidence="2" id="KW-0732">Signal</keyword>
<evidence type="ECO:0000256" key="1">
    <source>
        <dbReference type="ARBA" id="ARBA00022801"/>
    </source>
</evidence>
<proteinExistence type="predicted"/>
<dbReference type="Proteomes" id="UP000546464">
    <property type="component" value="Unassembled WGS sequence"/>
</dbReference>
<comment type="caution">
    <text evidence="4">The sequence shown here is derived from an EMBL/GenBank/DDBJ whole genome shotgun (WGS) entry which is preliminary data.</text>
</comment>
<reference evidence="4 5" key="1">
    <citation type="submission" date="2020-07" db="EMBL/GenBank/DDBJ databases">
        <authorList>
            <person name="Feng X."/>
        </authorList>
    </citation>
    <scope>NUCLEOTIDE SEQUENCE [LARGE SCALE GENOMIC DNA]</scope>
    <source>
        <strain evidence="4 5">JCM31066</strain>
    </source>
</reference>
<dbReference type="PANTHER" id="PTHR22901:SF0">
    <property type="entry name" value="SIALATE O-ACETYLESTERASE"/>
    <property type="match status" value="1"/>
</dbReference>
<dbReference type="GO" id="GO:0001681">
    <property type="term" value="F:sialate O-acetylesterase activity"/>
    <property type="evidence" value="ECO:0007669"/>
    <property type="project" value="InterPro"/>
</dbReference>
<dbReference type="InterPro" id="IPR036514">
    <property type="entry name" value="SGNH_hydro_sf"/>
</dbReference>
<dbReference type="EMBL" id="JACHVB010000020">
    <property type="protein sequence ID" value="MBC2593961.1"/>
    <property type="molecule type" value="Genomic_DNA"/>
</dbReference>
<feature type="domain" description="Sialate O-acetylesterase" evidence="3">
    <location>
        <begin position="124"/>
        <end position="227"/>
    </location>
</feature>
<evidence type="ECO:0000259" key="3">
    <source>
        <dbReference type="Pfam" id="PF03629"/>
    </source>
</evidence>
<evidence type="ECO:0000313" key="4">
    <source>
        <dbReference type="EMBL" id="MBC2593961.1"/>
    </source>
</evidence>
<feature type="signal peptide" evidence="2">
    <location>
        <begin position="1"/>
        <end position="27"/>
    </location>
</feature>
<evidence type="ECO:0000256" key="2">
    <source>
        <dbReference type="SAM" id="SignalP"/>
    </source>
</evidence>
<keyword evidence="5" id="KW-1185">Reference proteome</keyword>
<keyword evidence="1" id="KW-0378">Hydrolase</keyword>
<name>A0A842HF75_9BACT</name>
<dbReference type="PANTHER" id="PTHR22901">
    <property type="entry name" value="SIALATE O-ACETYLESTERASE"/>
    <property type="match status" value="1"/>
</dbReference>
<organism evidence="4 5">
    <name type="scientific">Ruficoccus amylovorans</name>
    <dbReference type="NCBI Taxonomy" id="1804625"/>
    <lineage>
        <taxon>Bacteria</taxon>
        <taxon>Pseudomonadati</taxon>
        <taxon>Verrucomicrobiota</taxon>
        <taxon>Opitutia</taxon>
        <taxon>Puniceicoccales</taxon>
        <taxon>Cerasicoccaceae</taxon>
        <taxon>Ruficoccus</taxon>
    </lineage>
</organism>
<dbReference type="InterPro" id="IPR039329">
    <property type="entry name" value="SIAE"/>
</dbReference>
<gene>
    <name evidence="4" type="ORF">H5P28_06770</name>
</gene>
<dbReference type="GO" id="GO:0005975">
    <property type="term" value="P:carbohydrate metabolic process"/>
    <property type="evidence" value="ECO:0007669"/>
    <property type="project" value="TreeGrafter"/>
</dbReference>
<dbReference type="RefSeq" id="WP_185674947.1">
    <property type="nucleotide sequence ID" value="NZ_JACHVB010000020.1"/>
</dbReference>
<dbReference type="Pfam" id="PF03629">
    <property type="entry name" value="SASA"/>
    <property type="match status" value="2"/>
</dbReference>
<dbReference type="InterPro" id="IPR005181">
    <property type="entry name" value="SASA"/>
</dbReference>
<protein>
    <recommendedName>
        <fullName evidence="3">Sialate O-acetylesterase domain-containing protein</fullName>
    </recommendedName>
</protein>
<accession>A0A842HF75</accession>